<dbReference type="Gene3D" id="3.30.750.24">
    <property type="entry name" value="STAS domain"/>
    <property type="match status" value="1"/>
</dbReference>
<dbReference type="InterPro" id="IPR036513">
    <property type="entry name" value="STAS_dom_sf"/>
</dbReference>
<reference evidence="3 4" key="1">
    <citation type="submission" date="2018-08" db="EMBL/GenBank/DDBJ databases">
        <title>Fulvimarina sp. 85, whole genome shotgun sequence.</title>
        <authorList>
            <person name="Tuo L."/>
        </authorList>
    </citation>
    <scope>NUCLEOTIDE SEQUENCE [LARGE SCALE GENOMIC DNA]</scope>
    <source>
        <strain evidence="3 4">85</strain>
    </source>
</reference>
<dbReference type="InterPro" id="IPR058548">
    <property type="entry name" value="MlaB-like_STAS"/>
</dbReference>
<comment type="caution">
    <text evidence="3">The sequence shown here is derived from an EMBL/GenBank/DDBJ whole genome shotgun (WGS) entry which is preliminary data.</text>
</comment>
<keyword evidence="1" id="KW-0472">Membrane</keyword>
<keyword evidence="1" id="KW-1133">Transmembrane helix</keyword>
<evidence type="ECO:0000259" key="2">
    <source>
        <dbReference type="Pfam" id="PF13466"/>
    </source>
</evidence>
<sequence>MAKPEALMTKASDTRTIELEPILDISHAAGIADRLRALSGAPVSVDASGVERIGTPVVQVLLSAARTWARAGGRFTIIAPSGAFLTGLTLLGLSLDDFGVPSSVNLDPQ</sequence>
<keyword evidence="1" id="KW-0812">Transmembrane</keyword>
<keyword evidence="4" id="KW-1185">Reference proteome</keyword>
<evidence type="ECO:0000313" key="3">
    <source>
        <dbReference type="EMBL" id="RFC65366.1"/>
    </source>
</evidence>
<evidence type="ECO:0000256" key="1">
    <source>
        <dbReference type="SAM" id="Phobius"/>
    </source>
</evidence>
<feature type="transmembrane region" description="Helical" evidence="1">
    <location>
        <begin position="75"/>
        <end position="95"/>
    </location>
</feature>
<dbReference type="AlphaFoldDB" id="A0A371X824"/>
<feature type="domain" description="MlaB-like STAS" evidence="2">
    <location>
        <begin position="18"/>
        <end position="93"/>
    </location>
</feature>
<organism evidence="3 4">
    <name type="scientific">Fulvimarina endophytica</name>
    <dbReference type="NCBI Taxonomy" id="2293836"/>
    <lineage>
        <taxon>Bacteria</taxon>
        <taxon>Pseudomonadati</taxon>
        <taxon>Pseudomonadota</taxon>
        <taxon>Alphaproteobacteria</taxon>
        <taxon>Hyphomicrobiales</taxon>
        <taxon>Aurantimonadaceae</taxon>
        <taxon>Fulvimarina</taxon>
    </lineage>
</organism>
<dbReference type="OrthoDB" id="7280289at2"/>
<gene>
    <name evidence="3" type="ORF">DYI37_05955</name>
</gene>
<evidence type="ECO:0000313" key="4">
    <source>
        <dbReference type="Proteomes" id="UP000264310"/>
    </source>
</evidence>
<dbReference type="RefSeq" id="WP_116682263.1">
    <property type="nucleotide sequence ID" value="NZ_QURL01000002.1"/>
</dbReference>
<dbReference type="SUPFAM" id="SSF52091">
    <property type="entry name" value="SpoIIaa-like"/>
    <property type="match status" value="1"/>
</dbReference>
<name>A0A371X824_9HYPH</name>
<dbReference type="EMBL" id="QURL01000002">
    <property type="protein sequence ID" value="RFC65366.1"/>
    <property type="molecule type" value="Genomic_DNA"/>
</dbReference>
<proteinExistence type="predicted"/>
<dbReference type="Proteomes" id="UP000264310">
    <property type="component" value="Unassembled WGS sequence"/>
</dbReference>
<accession>A0A371X824</accession>
<protein>
    <submittedName>
        <fullName evidence="3">STAS domain-containing protein</fullName>
    </submittedName>
</protein>
<dbReference type="Pfam" id="PF13466">
    <property type="entry name" value="STAS_2"/>
    <property type="match status" value="1"/>
</dbReference>